<feature type="transmembrane region" description="Helical" evidence="3">
    <location>
        <begin position="96"/>
        <end position="112"/>
    </location>
</feature>
<dbReference type="Pfam" id="PF20966">
    <property type="entry name" value="MASE6"/>
    <property type="match status" value="1"/>
</dbReference>
<organism evidence="5 6">
    <name type="scientific">Paraglaciecola mesophila</name>
    <dbReference type="NCBI Taxonomy" id="197222"/>
    <lineage>
        <taxon>Bacteria</taxon>
        <taxon>Pseudomonadati</taxon>
        <taxon>Pseudomonadota</taxon>
        <taxon>Gammaproteobacteria</taxon>
        <taxon>Alteromonadales</taxon>
        <taxon>Alteromonadaceae</taxon>
        <taxon>Paraglaciecola</taxon>
    </lineage>
</organism>
<keyword evidence="3" id="KW-1133">Transmembrane helix</keyword>
<name>A0ABU9T137_9ALTE</name>
<gene>
    <name evidence="5" type="ORF">WNY77_20760</name>
</gene>
<dbReference type="InterPro" id="IPR050469">
    <property type="entry name" value="Diguanylate_Cyclase"/>
</dbReference>
<evidence type="ECO:0000256" key="2">
    <source>
        <dbReference type="ARBA" id="ARBA00034247"/>
    </source>
</evidence>
<dbReference type="EMBL" id="JBBMQS010000021">
    <property type="protein sequence ID" value="MEM5499852.1"/>
    <property type="molecule type" value="Genomic_DNA"/>
</dbReference>
<dbReference type="SMART" id="SM00267">
    <property type="entry name" value="GGDEF"/>
    <property type="match status" value="1"/>
</dbReference>
<dbReference type="InterPro" id="IPR048435">
    <property type="entry name" value="MASE6"/>
</dbReference>
<protein>
    <recommendedName>
        <fullName evidence="1">diguanylate cyclase</fullName>
        <ecNumber evidence="1">2.7.7.65</ecNumber>
    </recommendedName>
</protein>
<dbReference type="SUPFAM" id="SSF55073">
    <property type="entry name" value="Nucleotide cyclase"/>
    <property type="match status" value="1"/>
</dbReference>
<dbReference type="EC" id="2.7.7.65" evidence="1"/>
<feature type="transmembrane region" description="Helical" evidence="3">
    <location>
        <begin position="72"/>
        <end position="90"/>
    </location>
</feature>
<evidence type="ECO:0000256" key="1">
    <source>
        <dbReference type="ARBA" id="ARBA00012528"/>
    </source>
</evidence>
<feature type="transmembrane region" description="Helical" evidence="3">
    <location>
        <begin position="143"/>
        <end position="167"/>
    </location>
</feature>
<dbReference type="InterPro" id="IPR000160">
    <property type="entry name" value="GGDEF_dom"/>
</dbReference>
<dbReference type="CDD" id="cd01949">
    <property type="entry name" value="GGDEF"/>
    <property type="match status" value="1"/>
</dbReference>
<dbReference type="InterPro" id="IPR029787">
    <property type="entry name" value="Nucleotide_cyclase"/>
</dbReference>
<proteinExistence type="predicted"/>
<dbReference type="PANTHER" id="PTHR45138:SF9">
    <property type="entry name" value="DIGUANYLATE CYCLASE DGCM-RELATED"/>
    <property type="match status" value="1"/>
</dbReference>
<dbReference type="Pfam" id="PF00990">
    <property type="entry name" value="GGDEF"/>
    <property type="match status" value="1"/>
</dbReference>
<feature type="transmembrane region" description="Helical" evidence="3">
    <location>
        <begin position="18"/>
        <end position="36"/>
    </location>
</feature>
<feature type="transmembrane region" description="Helical" evidence="3">
    <location>
        <begin position="119"/>
        <end position="137"/>
    </location>
</feature>
<keyword evidence="3" id="KW-0812">Transmembrane</keyword>
<evidence type="ECO:0000313" key="5">
    <source>
        <dbReference type="EMBL" id="MEM5499852.1"/>
    </source>
</evidence>
<dbReference type="Proteomes" id="UP001461163">
    <property type="component" value="Unassembled WGS sequence"/>
</dbReference>
<dbReference type="InterPro" id="IPR043128">
    <property type="entry name" value="Rev_trsase/Diguanyl_cyclase"/>
</dbReference>
<sequence length="349" mass="39547">MTDTTDQLVQNYKYRRDIMAVLLVVTFLGGTIFSIINFYRGLWPLATIELSYGLFSLWLLSRIKTTAHFQRWVSIYIVPFFVIMIYGLSLPQSSESIFVWILTIPVISYLLLGRKRGFWYSVVFIVCGIMSYHWRFMSVEQQISLNLAISANVVLSAALMMAFAHVYERTREENEARLLSLAGTDPLTGLANRMKLNEGFQQLSALASRHKAPLTVVLFDLDLFKTINDVHGHSVGDDALRHVATFLRENTRKTDLLARFGGEEFALLMVATSLENGFNQVDELRKKLLSTPFTTASCDIKITLSAGLSTYGADGEELNQLLNKADKRLYYAKENGRNQVIAHDDEAMQ</sequence>
<comment type="caution">
    <text evidence="5">The sequence shown here is derived from an EMBL/GenBank/DDBJ whole genome shotgun (WGS) entry which is preliminary data.</text>
</comment>
<dbReference type="PANTHER" id="PTHR45138">
    <property type="entry name" value="REGULATORY COMPONENTS OF SENSORY TRANSDUCTION SYSTEM"/>
    <property type="match status" value="1"/>
</dbReference>
<dbReference type="PROSITE" id="PS50887">
    <property type="entry name" value="GGDEF"/>
    <property type="match status" value="1"/>
</dbReference>
<keyword evidence="6" id="KW-1185">Reference proteome</keyword>
<feature type="domain" description="GGDEF" evidence="4">
    <location>
        <begin position="212"/>
        <end position="345"/>
    </location>
</feature>
<evidence type="ECO:0000313" key="6">
    <source>
        <dbReference type="Proteomes" id="UP001461163"/>
    </source>
</evidence>
<keyword evidence="5" id="KW-0808">Transferase</keyword>
<evidence type="ECO:0000256" key="3">
    <source>
        <dbReference type="SAM" id="Phobius"/>
    </source>
</evidence>
<dbReference type="Gene3D" id="3.30.70.270">
    <property type="match status" value="1"/>
</dbReference>
<dbReference type="GO" id="GO:0052621">
    <property type="term" value="F:diguanylate cyclase activity"/>
    <property type="evidence" value="ECO:0007669"/>
    <property type="project" value="UniProtKB-EC"/>
</dbReference>
<comment type="catalytic activity">
    <reaction evidence="2">
        <text>2 GTP = 3',3'-c-di-GMP + 2 diphosphate</text>
        <dbReference type="Rhea" id="RHEA:24898"/>
        <dbReference type="ChEBI" id="CHEBI:33019"/>
        <dbReference type="ChEBI" id="CHEBI:37565"/>
        <dbReference type="ChEBI" id="CHEBI:58805"/>
        <dbReference type="EC" id="2.7.7.65"/>
    </reaction>
</comment>
<accession>A0ABU9T137</accession>
<dbReference type="NCBIfam" id="TIGR00254">
    <property type="entry name" value="GGDEF"/>
    <property type="match status" value="1"/>
</dbReference>
<dbReference type="RefSeq" id="WP_342882831.1">
    <property type="nucleotide sequence ID" value="NZ_JBBMQS010000021.1"/>
</dbReference>
<keyword evidence="3" id="KW-0472">Membrane</keyword>
<feature type="transmembrane region" description="Helical" evidence="3">
    <location>
        <begin position="42"/>
        <end position="60"/>
    </location>
</feature>
<reference evidence="5 6" key="1">
    <citation type="submission" date="2024-03" db="EMBL/GenBank/DDBJ databases">
        <title>Community enrichment and isolation of bacterial strains for fucoidan degradation.</title>
        <authorList>
            <person name="Sichert A."/>
        </authorList>
    </citation>
    <scope>NUCLEOTIDE SEQUENCE [LARGE SCALE GENOMIC DNA]</scope>
    <source>
        <strain evidence="5 6">AS12</strain>
    </source>
</reference>
<keyword evidence="5" id="KW-0548">Nucleotidyltransferase</keyword>
<evidence type="ECO:0000259" key="4">
    <source>
        <dbReference type="PROSITE" id="PS50887"/>
    </source>
</evidence>